<dbReference type="STRING" id="630515.SAMN04489812_4427"/>
<dbReference type="InterPro" id="IPR029063">
    <property type="entry name" value="SAM-dependent_MTases_sf"/>
</dbReference>
<proteinExistence type="predicted"/>
<organism evidence="2 3">
    <name type="scientific">Microlunatus soli</name>
    <dbReference type="NCBI Taxonomy" id="630515"/>
    <lineage>
        <taxon>Bacteria</taxon>
        <taxon>Bacillati</taxon>
        <taxon>Actinomycetota</taxon>
        <taxon>Actinomycetes</taxon>
        <taxon>Propionibacteriales</taxon>
        <taxon>Propionibacteriaceae</taxon>
        <taxon>Microlunatus</taxon>
    </lineage>
</organism>
<dbReference type="Proteomes" id="UP000199103">
    <property type="component" value="Chromosome I"/>
</dbReference>
<dbReference type="AlphaFoldDB" id="A0A1H1Y6W7"/>
<evidence type="ECO:0000259" key="1">
    <source>
        <dbReference type="Pfam" id="PF13649"/>
    </source>
</evidence>
<reference evidence="2 3" key="1">
    <citation type="submission" date="2016-10" db="EMBL/GenBank/DDBJ databases">
        <authorList>
            <person name="de Groot N.N."/>
        </authorList>
    </citation>
    <scope>NUCLEOTIDE SEQUENCE [LARGE SCALE GENOMIC DNA]</scope>
    <source>
        <strain evidence="2 3">DSM 21800</strain>
    </source>
</reference>
<feature type="domain" description="Methyltransferase" evidence="1">
    <location>
        <begin position="64"/>
        <end position="159"/>
    </location>
</feature>
<dbReference type="PANTHER" id="PTHR43591">
    <property type="entry name" value="METHYLTRANSFERASE"/>
    <property type="match status" value="1"/>
</dbReference>
<dbReference type="InterPro" id="IPR041698">
    <property type="entry name" value="Methyltransf_25"/>
</dbReference>
<dbReference type="Pfam" id="PF13649">
    <property type="entry name" value="Methyltransf_25"/>
    <property type="match status" value="1"/>
</dbReference>
<gene>
    <name evidence="2" type="ORF">SAMN04489812_4427</name>
</gene>
<keyword evidence="2" id="KW-0489">Methyltransferase</keyword>
<dbReference type="EMBL" id="LT629772">
    <property type="protein sequence ID" value="SDT17210.1"/>
    <property type="molecule type" value="Genomic_DNA"/>
</dbReference>
<evidence type="ECO:0000313" key="2">
    <source>
        <dbReference type="EMBL" id="SDT17210.1"/>
    </source>
</evidence>
<evidence type="ECO:0000313" key="3">
    <source>
        <dbReference type="Proteomes" id="UP000199103"/>
    </source>
</evidence>
<protein>
    <submittedName>
        <fullName evidence="2">Methyltransferase domain-containing protein</fullName>
    </submittedName>
</protein>
<dbReference type="CDD" id="cd02440">
    <property type="entry name" value="AdoMet_MTases"/>
    <property type="match status" value="1"/>
</dbReference>
<keyword evidence="2" id="KW-0808">Transferase</keyword>
<dbReference type="GO" id="GO:0032259">
    <property type="term" value="P:methylation"/>
    <property type="evidence" value="ECO:0007669"/>
    <property type="project" value="UniProtKB-KW"/>
</dbReference>
<sequence length="226" mass="25042">MTRTTDGPRLIDDAPQGTERPFLPGMGKPWLMRFYDPLAVAVGMGRRYRRLVELAELTPGQRLLDVGCGTGTVLQTVARTVPGLDLAGLDPDRRALARAARKLRRAQANSTLIHGYADRLPFEDGSLDRIVSSLALHHLQAADRERFAAEALRVLRPGGTVTVLEIAGGATEHDHQRHQHHQPAWQSLVDVSLPQLFSDAGFNDAREIDHETSRLGPLIYLRADRR</sequence>
<accession>A0A1H1Y6W7</accession>
<dbReference type="RefSeq" id="WP_091527540.1">
    <property type="nucleotide sequence ID" value="NZ_LT629772.1"/>
</dbReference>
<dbReference type="Gene3D" id="3.40.50.150">
    <property type="entry name" value="Vaccinia Virus protein VP39"/>
    <property type="match status" value="1"/>
</dbReference>
<keyword evidence="3" id="KW-1185">Reference proteome</keyword>
<dbReference type="OrthoDB" id="3724242at2"/>
<name>A0A1H1Y6W7_9ACTN</name>
<dbReference type="GO" id="GO:0008168">
    <property type="term" value="F:methyltransferase activity"/>
    <property type="evidence" value="ECO:0007669"/>
    <property type="project" value="UniProtKB-KW"/>
</dbReference>
<dbReference type="SUPFAM" id="SSF53335">
    <property type="entry name" value="S-adenosyl-L-methionine-dependent methyltransferases"/>
    <property type="match status" value="1"/>
</dbReference>